<reference evidence="2 3" key="1">
    <citation type="submission" date="2016-04" db="EMBL/GenBank/DDBJ databases">
        <title>Genome analyses suggest a sexual origin of heterokaryosis in a supposedly ancient asexual fungus.</title>
        <authorList>
            <person name="Ropars J."/>
            <person name="Sedzielewska K."/>
            <person name="Noel J."/>
            <person name="Charron P."/>
            <person name="Farinelli L."/>
            <person name="Marton T."/>
            <person name="Kruger M."/>
            <person name="Pelin A."/>
            <person name="Brachmann A."/>
            <person name="Corradi N."/>
        </authorList>
    </citation>
    <scope>NUCLEOTIDE SEQUENCE [LARGE SCALE GENOMIC DNA]</scope>
    <source>
        <strain evidence="2 3">C2</strain>
    </source>
</reference>
<evidence type="ECO:0000313" key="2">
    <source>
        <dbReference type="EMBL" id="PKK78029.1"/>
    </source>
</evidence>
<name>A0A2N1NVW4_9GLOM</name>
<protein>
    <submittedName>
        <fullName evidence="2">Uncharacterized protein</fullName>
    </submittedName>
</protein>
<organism evidence="2 3">
    <name type="scientific">Rhizophagus irregularis</name>
    <dbReference type="NCBI Taxonomy" id="588596"/>
    <lineage>
        <taxon>Eukaryota</taxon>
        <taxon>Fungi</taxon>
        <taxon>Fungi incertae sedis</taxon>
        <taxon>Mucoromycota</taxon>
        <taxon>Glomeromycotina</taxon>
        <taxon>Glomeromycetes</taxon>
        <taxon>Glomerales</taxon>
        <taxon>Glomeraceae</taxon>
        <taxon>Rhizophagus</taxon>
    </lineage>
</organism>
<evidence type="ECO:0000256" key="1">
    <source>
        <dbReference type="SAM" id="MobiDB-lite"/>
    </source>
</evidence>
<evidence type="ECO:0000313" key="3">
    <source>
        <dbReference type="Proteomes" id="UP000233469"/>
    </source>
</evidence>
<sequence>MRKAFAFLTSSLSSINKYSKEAKTSTQTTSPNIQKENNKSQIITSNIKDDKNENLIKKNNNDVNPLNKRKKNISNDLKKPTLKKSPQEIKKLESTRKTSSRTDSSTIVTTLKHSSSNRRKKLSVIKKSDDGDGESENASDSNIDNEEEDNDDDNVPLGLRFHHSRSISSNYPPLHANYINLDLVILESENFHLRLHHRHRRALIVMAADIIENIMRILHVSSSGSGGPPTPTSRRSSIMFNSNVYGSRPSTPSSVGSGFPCTI</sequence>
<feature type="compositionally biased region" description="Basic residues" evidence="1">
    <location>
        <begin position="115"/>
        <end position="124"/>
    </location>
</feature>
<gene>
    <name evidence="2" type="ORF">RhiirC2_730610</name>
</gene>
<feature type="compositionally biased region" description="Polar residues" evidence="1">
    <location>
        <begin position="24"/>
        <end position="46"/>
    </location>
</feature>
<reference evidence="2 3" key="2">
    <citation type="submission" date="2017-10" db="EMBL/GenBank/DDBJ databases">
        <title>Extensive intraspecific genome diversity in a model arbuscular mycorrhizal fungus.</title>
        <authorList>
            <person name="Chen E.C.H."/>
            <person name="Morin E."/>
            <person name="Baudet D."/>
            <person name="Noel J."/>
            <person name="Ndikumana S."/>
            <person name="Charron P."/>
            <person name="St-Onge C."/>
            <person name="Giorgi J."/>
            <person name="Grigoriev I.V."/>
            <person name="Roux C."/>
            <person name="Martin F.M."/>
            <person name="Corradi N."/>
        </authorList>
    </citation>
    <scope>NUCLEOTIDE SEQUENCE [LARGE SCALE GENOMIC DNA]</scope>
    <source>
        <strain evidence="2 3">C2</strain>
    </source>
</reference>
<accession>A0A2N1NVW4</accession>
<dbReference type="EMBL" id="LLXL01000100">
    <property type="protein sequence ID" value="PKK78029.1"/>
    <property type="molecule type" value="Genomic_DNA"/>
</dbReference>
<dbReference type="Proteomes" id="UP000233469">
    <property type="component" value="Unassembled WGS sequence"/>
</dbReference>
<dbReference type="VEuPathDB" id="FungiDB:RhiirA1_465343"/>
<feature type="compositionally biased region" description="Basic and acidic residues" evidence="1">
    <location>
        <begin position="85"/>
        <end position="96"/>
    </location>
</feature>
<dbReference type="AlphaFoldDB" id="A0A2N1NVW4"/>
<proteinExistence type="predicted"/>
<feature type="compositionally biased region" description="Basic and acidic residues" evidence="1">
    <location>
        <begin position="47"/>
        <end position="60"/>
    </location>
</feature>
<feature type="region of interest" description="Disordered" evidence="1">
    <location>
        <begin position="16"/>
        <end position="157"/>
    </location>
</feature>
<comment type="caution">
    <text evidence="2">The sequence shown here is derived from an EMBL/GenBank/DDBJ whole genome shotgun (WGS) entry which is preliminary data.</text>
</comment>
<feature type="compositionally biased region" description="Acidic residues" evidence="1">
    <location>
        <begin position="131"/>
        <end position="154"/>
    </location>
</feature>